<feature type="transmembrane region" description="Helical" evidence="5">
    <location>
        <begin position="279"/>
        <end position="298"/>
    </location>
</feature>
<keyword evidence="2 5" id="KW-0812">Transmembrane</keyword>
<accession>A0A7G9YX57</accession>
<dbReference type="SMART" id="SM00730">
    <property type="entry name" value="PSN"/>
    <property type="match status" value="1"/>
</dbReference>
<keyword evidence="3 5" id="KW-1133">Transmembrane helix</keyword>
<dbReference type="GO" id="GO:0016020">
    <property type="term" value="C:membrane"/>
    <property type="evidence" value="ECO:0007669"/>
    <property type="project" value="InterPro"/>
</dbReference>
<organism evidence="6">
    <name type="scientific">Candidatus Methanophagaceae archaeon ANME-1 ERB6</name>
    <dbReference type="NCBI Taxonomy" id="2759912"/>
    <lineage>
        <taxon>Archaea</taxon>
        <taxon>Methanobacteriati</taxon>
        <taxon>Methanobacteriota</taxon>
        <taxon>Stenosarchaea group</taxon>
        <taxon>Methanomicrobia</taxon>
        <taxon>Candidatus Methanophagales</taxon>
        <taxon>Candidatus Methanophagaceae</taxon>
    </lineage>
</organism>
<evidence type="ECO:0000256" key="2">
    <source>
        <dbReference type="ARBA" id="ARBA00022692"/>
    </source>
</evidence>
<name>A0A7G9YX57_9EURY</name>
<evidence type="ECO:0000313" key="6">
    <source>
        <dbReference type="EMBL" id="QNO52591.1"/>
    </source>
</evidence>
<evidence type="ECO:0000256" key="5">
    <source>
        <dbReference type="SAM" id="Phobius"/>
    </source>
</evidence>
<feature type="transmembrane region" description="Helical" evidence="5">
    <location>
        <begin position="25"/>
        <end position="46"/>
    </location>
</feature>
<feature type="transmembrane region" description="Helical" evidence="5">
    <location>
        <begin position="250"/>
        <end position="267"/>
    </location>
</feature>
<reference evidence="6" key="1">
    <citation type="submission" date="2020-06" db="EMBL/GenBank/DDBJ databases">
        <title>Unique genomic features of the anaerobic methanotrophic archaea.</title>
        <authorList>
            <person name="Chadwick G.L."/>
            <person name="Skennerton C.T."/>
            <person name="Laso-Perez R."/>
            <person name="Leu A.O."/>
            <person name="Speth D.R."/>
            <person name="Yu H."/>
            <person name="Morgan-Lang C."/>
            <person name="Hatzenpichler R."/>
            <person name="Goudeau D."/>
            <person name="Malmstrom R."/>
            <person name="Brazelton W.J."/>
            <person name="Woyke T."/>
            <person name="Hallam S.J."/>
            <person name="Tyson G.W."/>
            <person name="Wegener G."/>
            <person name="Boetius A."/>
            <person name="Orphan V."/>
        </authorList>
    </citation>
    <scope>NUCLEOTIDE SEQUENCE</scope>
</reference>
<evidence type="ECO:0000256" key="4">
    <source>
        <dbReference type="ARBA" id="ARBA00023136"/>
    </source>
</evidence>
<proteinExistence type="predicted"/>
<feature type="transmembrane region" description="Helical" evidence="5">
    <location>
        <begin position="137"/>
        <end position="155"/>
    </location>
</feature>
<gene>
    <name evidence="6" type="ORF">NBNHMHLL_00023</name>
</gene>
<evidence type="ECO:0008006" key="7">
    <source>
        <dbReference type="Google" id="ProtNLM"/>
    </source>
</evidence>
<evidence type="ECO:0000256" key="3">
    <source>
        <dbReference type="ARBA" id="ARBA00022989"/>
    </source>
</evidence>
<feature type="transmembrane region" description="Helical" evidence="5">
    <location>
        <begin position="113"/>
        <end position="130"/>
    </location>
</feature>
<dbReference type="Pfam" id="PF06550">
    <property type="entry name" value="SPP"/>
    <property type="match status" value="1"/>
</dbReference>
<dbReference type="GO" id="GO:0042500">
    <property type="term" value="F:aspartic endopeptidase activity, intramembrane cleaving"/>
    <property type="evidence" value="ECO:0007669"/>
    <property type="project" value="InterPro"/>
</dbReference>
<dbReference type="NCBIfam" id="NF041679">
    <property type="entry name" value="IMP_arch_presen"/>
    <property type="match status" value="1"/>
</dbReference>
<dbReference type="InterPro" id="IPR010545">
    <property type="entry name" value="SPP"/>
</dbReference>
<dbReference type="GO" id="GO:0012505">
    <property type="term" value="C:endomembrane system"/>
    <property type="evidence" value="ECO:0007669"/>
    <property type="project" value="UniProtKB-SubCell"/>
</dbReference>
<protein>
    <recommendedName>
        <fullName evidence="7">Signal-peptide peptidase, presenilin aspartyl protease</fullName>
    </recommendedName>
</protein>
<comment type="subcellular location">
    <subcellularLocation>
        <location evidence="1">Endomembrane system</location>
        <topology evidence="1">Multi-pass membrane protein</topology>
    </subcellularLocation>
</comment>
<sequence>MNENKNEEQKAEPEPEAEAQEMSPVLCIGMGLFIVLTAVIALMLAAPFEASGVKAFENPESVWNPVYFVILIIGFTAFILAVLRFGGQKLVHSVMLAAVAVTIYYVLAVLTVPYTYIAIIGTIALTLLLYKYPEWYVLDATGLIIAGGAAAIFGISLIPKLIVLLMVVLAVYDAIAVYKTKHMVSLAESIVDLRIPVLFVLPRKRSFSLLREKGQDKGKSEMEEAFFMGLGDAIIPTMLVVSAFVNYASVAPALGALIGTLAGYAVLSRIAGRGKPHAGLPFLNSGAIIGFLVGYFAFI</sequence>
<dbReference type="EMBL" id="MT631514">
    <property type="protein sequence ID" value="QNO52591.1"/>
    <property type="molecule type" value="Genomic_DNA"/>
</dbReference>
<keyword evidence="4 5" id="KW-0472">Membrane</keyword>
<dbReference type="AlphaFoldDB" id="A0A7G9YX57"/>
<feature type="transmembrane region" description="Helical" evidence="5">
    <location>
        <begin position="66"/>
        <end position="83"/>
    </location>
</feature>
<evidence type="ECO:0000256" key="1">
    <source>
        <dbReference type="ARBA" id="ARBA00004127"/>
    </source>
</evidence>
<dbReference type="InterPro" id="IPR006639">
    <property type="entry name" value="Preselin/SPP"/>
</dbReference>